<protein>
    <recommendedName>
        <fullName evidence="1">Stage 0 sporulation protein A homolog</fullName>
    </recommendedName>
</protein>
<keyword evidence="11" id="KW-1185">Reference proteome</keyword>
<dbReference type="InterPro" id="IPR058031">
    <property type="entry name" value="AAA_lid_NorR"/>
</dbReference>
<feature type="modified residue" description="4-aspartylphosphate" evidence="7">
    <location>
        <position position="53"/>
    </location>
</feature>
<dbReference type="PANTHER" id="PTHR32071">
    <property type="entry name" value="TRANSCRIPTIONAL REGULATORY PROTEIN"/>
    <property type="match status" value="1"/>
</dbReference>
<dbReference type="InterPro" id="IPR025662">
    <property type="entry name" value="Sigma_54_int_dom_ATP-bd_1"/>
</dbReference>
<dbReference type="SMART" id="SM00448">
    <property type="entry name" value="REC"/>
    <property type="match status" value="1"/>
</dbReference>
<evidence type="ECO:0000256" key="1">
    <source>
        <dbReference type="ARBA" id="ARBA00018672"/>
    </source>
</evidence>
<reference evidence="11" key="1">
    <citation type="submission" date="2017-06" db="EMBL/GenBank/DDBJ databases">
        <authorList>
            <person name="Varghese N."/>
            <person name="Submissions S."/>
        </authorList>
    </citation>
    <scope>NUCLEOTIDE SEQUENCE [LARGE SCALE GENOMIC DNA]</scope>
    <source>
        <strain evidence="11">SCA</strain>
    </source>
</reference>
<keyword evidence="3" id="KW-0067">ATP-binding</keyword>
<accession>A0A239G649</accession>
<comment type="function">
    <text evidence="6">May play the central regulatory role in sporulation. It may be an element of the effector pathway responsible for the activation of sporulation genes in response to nutritional stress. Spo0A may act in concert with spo0H (a sigma factor) to control the expression of some genes that are critical to the sporulation process.</text>
</comment>
<evidence type="ECO:0000256" key="5">
    <source>
        <dbReference type="ARBA" id="ARBA00023163"/>
    </source>
</evidence>
<evidence type="ECO:0000256" key="2">
    <source>
        <dbReference type="ARBA" id="ARBA00022741"/>
    </source>
</evidence>
<dbReference type="Gene3D" id="1.10.8.60">
    <property type="match status" value="1"/>
</dbReference>
<dbReference type="AlphaFoldDB" id="A0A239G649"/>
<dbReference type="RefSeq" id="WP_176431401.1">
    <property type="nucleotide sequence ID" value="NZ_FZOJ01000015.1"/>
</dbReference>
<gene>
    <name evidence="10" type="ORF">SAMN05446037_101579</name>
</gene>
<evidence type="ECO:0000256" key="3">
    <source>
        <dbReference type="ARBA" id="ARBA00022840"/>
    </source>
</evidence>
<dbReference type="Gene3D" id="3.40.50.300">
    <property type="entry name" value="P-loop containing nucleotide triphosphate hydrolases"/>
    <property type="match status" value="1"/>
</dbReference>
<dbReference type="InterPro" id="IPR009057">
    <property type="entry name" value="Homeodomain-like_sf"/>
</dbReference>
<dbReference type="GO" id="GO:0005524">
    <property type="term" value="F:ATP binding"/>
    <property type="evidence" value="ECO:0007669"/>
    <property type="project" value="UniProtKB-KW"/>
</dbReference>
<dbReference type="InterPro" id="IPR011006">
    <property type="entry name" value="CheY-like_superfamily"/>
</dbReference>
<dbReference type="PROSITE" id="PS50045">
    <property type="entry name" value="SIGMA54_INTERACT_4"/>
    <property type="match status" value="1"/>
</dbReference>
<keyword evidence="2" id="KW-0547">Nucleotide-binding</keyword>
<name>A0A239G649_9FIRM</name>
<dbReference type="PROSITE" id="PS00675">
    <property type="entry name" value="SIGMA54_INTERACT_1"/>
    <property type="match status" value="1"/>
</dbReference>
<dbReference type="Pfam" id="PF02954">
    <property type="entry name" value="HTH_8"/>
    <property type="match status" value="1"/>
</dbReference>
<dbReference type="Proteomes" id="UP000198304">
    <property type="component" value="Unassembled WGS sequence"/>
</dbReference>
<dbReference type="PRINTS" id="PR01590">
    <property type="entry name" value="HTHFIS"/>
</dbReference>
<dbReference type="SUPFAM" id="SSF52172">
    <property type="entry name" value="CheY-like"/>
    <property type="match status" value="1"/>
</dbReference>
<dbReference type="InterPro" id="IPR003593">
    <property type="entry name" value="AAA+_ATPase"/>
</dbReference>
<evidence type="ECO:0000259" key="8">
    <source>
        <dbReference type="PROSITE" id="PS50045"/>
    </source>
</evidence>
<evidence type="ECO:0000313" key="11">
    <source>
        <dbReference type="Proteomes" id="UP000198304"/>
    </source>
</evidence>
<feature type="domain" description="Response regulatory" evidence="9">
    <location>
        <begin position="4"/>
        <end position="118"/>
    </location>
</feature>
<keyword evidence="5" id="KW-0804">Transcription</keyword>
<feature type="domain" description="Sigma-54 factor interaction" evidence="8">
    <location>
        <begin position="141"/>
        <end position="371"/>
    </location>
</feature>
<dbReference type="Gene3D" id="3.40.50.2300">
    <property type="match status" value="1"/>
</dbReference>
<dbReference type="InterPro" id="IPR002078">
    <property type="entry name" value="Sigma_54_int"/>
</dbReference>
<evidence type="ECO:0000259" key="9">
    <source>
        <dbReference type="PROSITE" id="PS50110"/>
    </source>
</evidence>
<dbReference type="Pfam" id="PF00158">
    <property type="entry name" value="Sigma54_activat"/>
    <property type="match status" value="1"/>
</dbReference>
<evidence type="ECO:0000256" key="6">
    <source>
        <dbReference type="ARBA" id="ARBA00024867"/>
    </source>
</evidence>
<evidence type="ECO:0000256" key="4">
    <source>
        <dbReference type="ARBA" id="ARBA00023015"/>
    </source>
</evidence>
<dbReference type="FunFam" id="3.40.50.300:FF:000006">
    <property type="entry name" value="DNA-binding transcriptional regulator NtrC"/>
    <property type="match status" value="1"/>
</dbReference>
<dbReference type="Pfam" id="PF00072">
    <property type="entry name" value="Response_reg"/>
    <property type="match status" value="1"/>
</dbReference>
<dbReference type="SMART" id="SM00382">
    <property type="entry name" value="AAA"/>
    <property type="match status" value="1"/>
</dbReference>
<dbReference type="GO" id="GO:0000160">
    <property type="term" value="P:phosphorelay signal transduction system"/>
    <property type="evidence" value="ECO:0007669"/>
    <property type="project" value="InterPro"/>
</dbReference>
<dbReference type="InterPro" id="IPR001789">
    <property type="entry name" value="Sig_transdc_resp-reg_receiver"/>
</dbReference>
<dbReference type="EMBL" id="FZOJ01000015">
    <property type="protein sequence ID" value="SNS64570.1"/>
    <property type="molecule type" value="Genomic_DNA"/>
</dbReference>
<dbReference type="InterPro" id="IPR002197">
    <property type="entry name" value="HTH_Fis"/>
</dbReference>
<evidence type="ECO:0000256" key="7">
    <source>
        <dbReference type="PROSITE-ProRule" id="PRU00169"/>
    </source>
</evidence>
<sequence length="463" mass="53369">MNKRILIVDDEETIRLSLKEGLMDLGYQVSTAGNGTVALKEVKSFKPQVIFLDMRLSHENGLELIPQIKEIDREAEVVIMTAYGDIQTAVKAIKEGAFDYINKPFDLQEIDIIIGRVIKNVELQKKVYLLEKEKKSRNEYMLGEHSSMREVLSRIDILSSNDAVTVLIRGETGTGKELVASAIHDHSNRKDAPMLKINCGAIPQQLIESELFGFEKNAFTGANTRKKGLMEIADGGTVFLDEIGEISLNVQTKLLRFLEERKFKRVGGLEDIEVNIRIIAATNKNLEEAIRRREFREDLYYRLNVVPIQLPPLRERGSDVLILAQYYLEQYNKKFHKKIKGVTKEVENVLLSYPWRGNVRELKNVIERIVILKEGEYIDLKDLPFEIYKNASKNPYKITTVKDDKAVSKVFHQDFSLEREVQEMEIQYIKLALEHCRNNYSKASEMLGISRFALKRKMEKYFS</sequence>
<dbReference type="CDD" id="cd00009">
    <property type="entry name" value="AAA"/>
    <property type="match status" value="1"/>
</dbReference>
<dbReference type="SUPFAM" id="SSF46689">
    <property type="entry name" value="Homeodomain-like"/>
    <property type="match status" value="1"/>
</dbReference>
<dbReference type="Gene3D" id="1.10.10.60">
    <property type="entry name" value="Homeodomain-like"/>
    <property type="match status" value="1"/>
</dbReference>
<dbReference type="PROSITE" id="PS00676">
    <property type="entry name" value="SIGMA54_INTERACT_2"/>
    <property type="match status" value="1"/>
</dbReference>
<dbReference type="Pfam" id="PF25601">
    <property type="entry name" value="AAA_lid_14"/>
    <property type="match status" value="1"/>
</dbReference>
<keyword evidence="7" id="KW-0597">Phosphoprotein</keyword>
<keyword evidence="4" id="KW-0805">Transcription regulation</keyword>
<dbReference type="SUPFAM" id="SSF52540">
    <property type="entry name" value="P-loop containing nucleoside triphosphate hydrolases"/>
    <property type="match status" value="1"/>
</dbReference>
<dbReference type="PROSITE" id="PS50110">
    <property type="entry name" value="RESPONSE_REGULATORY"/>
    <property type="match status" value="1"/>
</dbReference>
<dbReference type="GO" id="GO:0006355">
    <property type="term" value="P:regulation of DNA-templated transcription"/>
    <property type="evidence" value="ECO:0007669"/>
    <property type="project" value="InterPro"/>
</dbReference>
<dbReference type="GO" id="GO:0043565">
    <property type="term" value="F:sequence-specific DNA binding"/>
    <property type="evidence" value="ECO:0007669"/>
    <property type="project" value="InterPro"/>
</dbReference>
<proteinExistence type="predicted"/>
<organism evidence="10 11">
    <name type="scientific">Anaerovirgula multivorans</name>
    <dbReference type="NCBI Taxonomy" id="312168"/>
    <lineage>
        <taxon>Bacteria</taxon>
        <taxon>Bacillati</taxon>
        <taxon>Bacillota</taxon>
        <taxon>Clostridia</taxon>
        <taxon>Peptostreptococcales</taxon>
        <taxon>Natronincolaceae</taxon>
        <taxon>Anaerovirgula</taxon>
    </lineage>
</organism>
<dbReference type="InterPro" id="IPR025943">
    <property type="entry name" value="Sigma_54_int_dom_ATP-bd_2"/>
</dbReference>
<dbReference type="InterPro" id="IPR027417">
    <property type="entry name" value="P-loop_NTPase"/>
</dbReference>
<evidence type="ECO:0000313" key="10">
    <source>
        <dbReference type="EMBL" id="SNS64570.1"/>
    </source>
</evidence>